<organism evidence="11 12">
    <name type="scientific">Sorghum bicolor</name>
    <name type="common">Sorghum</name>
    <name type="synonym">Sorghum vulgare</name>
    <dbReference type="NCBI Taxonomy" id="4558"/>
    <lineage>
        <taxon>Eukaryota</taxon>
        <taxon>Viridiplantae</taxon>
        <taxon>Streptophyta</taxon>
        <taxon>Embryophyta</taxon>
        <taxon>Tracheophyta</taxon>
        <taxon>Spermatophyta</taxon>
        <taxon>Magnoliopsida</taxon>
        <taxon>Liliopsida</taxon>
        <taxon>Poales</taxon>
        <taxon>Poaceae</taxon>
        <taxon>PACMAD clade</taxon>
        <taxon>Panicoideae</taxon>
        <taxon>Andropogonodae</taxon>
        <taxon>Andropogoneae</taxon>
        <taxon>Sorghinae</taxon>
        <taxon>Sorghum</taxon>
    </lineage>
</organism>
<keyword evidence="6" id="KW-0067">ATP-binding</keyword>
<dbReference type="InterPro" id="IPR032675">
    <property type="entry name" value="LRR_dom_sf"/>
</dbReference>
<dbReference type="Pfam" id="PF23559">
    <property type="entry name" value="WHD_DRP"/>
    <property type="match status" value="1"/>
</dbReference>
<accession>A0A921QCA2</accession>
<dbReference type="GO" id="GO:0043531">
    <property type="term" value="F:ADP binding"/>
    <property type="evidence" value="ECO:0007669"/>
    <property type="project" value="InterPro"/>
</dbReference>
<feature type="domain" description="Disease resistance N-terminal" evidence="9">
    <location>
        <begin position="137"/>
        <end position="199"/>
    </location>
</feature>
<dbReference type="SUPFAM" id="SSF52058">
    <property type="entry name" value="L domain-like"/>
    <property type="match status" value="2"/>
</dbReference>
<dbReference type="InterPro" id="IPR027417">
    <property type="entry name" value="P-loop_NTPase"/>
</dbReference>
<evidence type="ECO:0000256" key="3">
    <source>
        <dbReference type="ARBA" id="ARBA00022737"/>
    </source>
</evidence>
<evidence type="ECO:0000313" key="12">
    <source>
        <dbReference type="Proteomes" id="UP000807115"/>
    </source>
</evidence>
<dbReference type="Gene3D" id="3.80.10.10">
    <property type="entry name" value="Ribonuclease Inhibitor"/>
    <property type="match status" value="3"/>
</dbReference>
<comment type="similarity">
    <text evidence="1">Belongs to the disease resistance NB-LRR family.</text>
</comment>
<evidence type="ECO:0000259" key="10">
    <source>
        <dbReference type="Pfam" id="PF23559"/>
    </source>
</evidence>
<gene>
    <name evidence="11" type="ORF">BDA96_09G233600</name>
</gene>
<comment type="caution">
    <text evidence="11">The sequence shown here is derived from an EMBL/GenBank/DDBJ whole genome shotgun (WGS) entry which is preliminary data.</text>
</comment>
<evidence type="ECO:0000256" key="4">
    <source>
        <dbReference type="ARBA" id="ARBA00022741"/>
    </source>
</evidence>
<evidence type="ECO:0000256" key="2">
    <source>
        <dbReference type="ARBA" id="ARBA00022614"/>
    </source>
</evidence>
<dbReference type="PANTHER" id="PTHR36766">
    <property type="entry name" value="PLANT BROAD-SPECTRUM MILDEW RESISTANCE PROTEIN RPW8"/>
    <property type="match status" value="1"/>
</dbReference>
<keyword evidence="3" id="KW-0677">Repeat</keyword>
<name>A0A921QCA2_SORBI</name>
<keyword evidence="2" id="KW-0433">Leucine-rich repeat</keyword>
<dbReference type="InterPro" id="IPR041118">
    <property type="entry name" value="Rx_N"/>
</dbReference>
<dbReference type="GO" id="GO:0051707">
    <property type="term" value="P:response to other organism"/>
    <property type="evidence" value="ECO:0007669"/>
    <property type="project" value="UniProtKB-ARBA"/>
</dbReference>
<dbReference type="InterPro" id="IPR002182">
    <property type="entry name" value="NB-ARC"/>
</dbReference>
<dbReference type="Proteomes" id="UP000807115">
    <property type="component" value="Chromosome 9"/>
</dbReference>
<feature type="compositionally biased region" description="Basic residues" evidence="7">
    <location>
        <begin position="10"/>
        <end position="19"/>
    </location>
</feature>
<reference evidence="11" key="1">
    <citation type="journal article" date="2019" name="BMC Genomics">
        <title>A new reference genome for Sorghum bicolor reveals high levels of sequence similarity between sweet and grain genotypes: implications for the genetics of sugar metabolism.</title>
        <authorList>
            <person name="Cooper E.A."/>
            <person name="Brenton Z.W."/>
            <person name="Flinn B.S."/>
            <person name="Jenkins J."/>
            <person name="Shu S."/>
            <person name="Flowers D."/>
            <person name="Luo F."/>
            <person name="Wang Y."/>
            <person name="Xia P."/>
            <person name="Barry K."/>
            <person name="Daum C."/>
            <person name="Lipzen A."/>
            <person name="Yoshinaga Y."/>
            <person name="Schmutz J."/>
            <person name="Saski C."/>
            <person name="Vermerris W."/>
            <person name="Kresovich S."/>
        </authorList>
    </citation>
    <scope>NUCLEOTIDE SEQUENCE</scope>
</reference>
<evidence type="ECO:0000259" key="9">
    <source>
        <dbReference type="Pfam" id="PF18052"/>
    </source>
</evidence>
<dbReference type="GO" id="GO:0006952">
    <property type="term" value="P:defense response"/>
    <property type="evidence" value="ECO:0007669"/>
    <property type="project" value="UniProtKB-KW"/>
</dbReference>
<dbReference type="EMBL" id="CM027688">
    <property type="protein sequence ID" value="KAG0519083.1"/>
    <property type="molecule type" value="Genomic_DNA"/>
</dbReference>
<dbReference type="PANTHER" id="PTHR36766:SF73">
    <property type="entry name" value="NB-ARC DOMAIN-CONTAINING PROTEIN"/>
    <property type="match status" value="1"/>
</dbReference>
<dbReference type="SUPFAM" id="SSF52540">
    <property type="entry name" value="P-loop containing nucleoside triphosphate hydrolases"/>
    <property type="match status" value="1"/>
</dbReference>
<evidence type="ECO:0000256" key="7">
    <source>
        <dbReference type="SAM" id="MobiDB-lite"/>
    </source>
</evidence>
<reference evidence="11" key="2">
    <citation type="submission" date="2020-10" db="EMBL/GenBank/DDBJ databases">
        <authorList>
            <person name="Cooper E.A."/>
            <person name="Brenton Z.W."/>
            <person name="Flinn B.S."/>
            <person name="Jenkins J."/>
            <person name="Shu S."/>
            <person name="Flowers D."/>
            <person name="Luo F."/>
            <person name="Wang Y."/>
            <person name="Xia P."/>
            <person name="Barry K."/>
            <person name="Daum C."/>
            <person name="Lipzen A."/>
            <person name="Yoshinaga Y."/>
            <person name="Schmutz J."/>
            <person name="Saski C."/>
            <person name="Vermerris W."/>
            <person name="Kresovich S."/>
        </authorList>
    </citation>
    <scope>NUCLEOTIDE SEQUENCE</scope>
</reference>
<evidence type="ECO:0000256" key="6">
    <source>
        <dbReference type="ARBA" id="ARBA00022840"/>
    </source>
</evidence>
<evidence type="ECO:0000256" key="5">
    <source>
        <dbReference type="ARBA" id="ARBA00022821"/>
    </source>
</evidence>
<dbReference type="Gene3D" id="1.20.5.4130">
    <property type="match status" value="1"/>
</dbReference>
<protein>
    <recommendedName>
        <fullName evidence="13">NB-ARC domain-containing protein</fullName>
    </recommendedName>
</protein>
<evidence type="ECO:0000259" key="8">
    <source>
        <dbReference type="Pfam" id="PF00931"/>
    </source>
</evidence>
<dbReference type="GO" id="GO:0005524">
    <property type="term" value="F:ATP binding"/>
    <property type="evidence" value="ECO:0007669"/>
    <property type="project" value="UniProtKB-KW"/>
</dbReference>
<feature type="domain" description="NB-ARC" evidence="8">
    <location>
        <begin position="406"/>
        <end position="573"/>
    </location>
</feature>
<dbReference type="PRINTS" id="PR00364">
    <property type="entry name" value="DISEASERSIST"/>
</dbReference>
<feature type="region of interest" description="Disordered" evidence="7">
    <location>
        <begin position="1"/>
        <end position="30"/>
    </location>
</feature>
<evidence type="ECO:0000256" key="1">
    <source>
        <dbReference type="ARBA" id="ARBA00008894"/>
    </source>
</evidence>
<keyword evidence="5" id="KW-0611">Plant defense</keyword>
<proteinExistence type="inferred from homology"/>
<dbReference type="Gene3D" id="3.40.50.300">
    <property type="entry name" value="P-loop containing nucleotide triphosphate hydrolases"/>
    <property type="match status" value="1"/>
</dbReference>
<dbReference type="InterPro" id="IPR036388">
    <property type="entry name" value="WH-like_DNA-bd_sf"/>
</dbReference>
<sequence>MARIAAARPRGLRRQHRRRTSGESVGGRTPRTGLWTGILVWATGPQHRLVDALSEDPHGLKNLVSQSFVLKKKKKSHPPLLPQSSSVDHHSRTMLRQDLLEAGEANAVVGAILWLAQTILETLQPASELDAWLHRVGLAGAIDELKSEVQRMETVVNSVRGRAVGNKPLARSLARVKELMYDADDVVDELDYCRLQQQVQGVMFAPAVELEGMVGDGAEQVDGLANTVVMLAPAIELEGMVGDGAEHVGSCANTAGILDKSSCKNRSKQRDYFHITSAVGQPVTAKCIEEAPNCPSAGDSVQNVATVSTNDSEGRKGMGIENNLVTTTHSWDKAEFLKKIQEIVLELQIIRGDVIEYLNDSVARSDQCQINNSSDTLVRTSSSLPGKVYGRDVEKNKIISAIEAAKSNNITVLPIVGIIGVGKTTLAKLVYHDQHVESEFERIWVWVSNIFDEVRVIREILDVVTLAHEGSRKRESYEGVSNYSELLELLKKHMACLSKKFLLVLDDVCDCMDNLQWKELIDALGSSCMNGNMIIVTSRNLSVAKRLGTIEPVKLRALGNDDFWLLFKACAFGDNNYEEHLDIGHQIASKLNGNPLAAESAVVMLREQPTLHYWESIMKNGVWESLQFRGGVVTALKICYYQLPYNLQQCLLFCSIFPNGYLFHIDDLVYMWISLGFVKSVEVGHDYLNALVNSGFFEHAETEDTILHHEKCYVMCGIMHEFARLVSRAEFAIMDGLECKEVPPTVRHFSILTDSVYHKDEHGMILCNGKFEEKLKSVISSVRRLRTLIVTGHCDSLYFWSFHTIIFSWINCTHLRYLKLENKGSNATLPISLSNFYHLEVLDARQAVIVDGMSDLVNMRNLVLSKGSCHAFSPAWLARLQMINLEDCEGWEILPSLERLSCLTKLKLRNMSKVTEFLIPSLEELELIDMPKLDRCFSNSVRDLNSSLRVLEIKRCSVLKVFPLFESCEKIEIEEKSWLPNVSELTIHKCPQLMVSNPLPPSSRFCKFSITDVSTLPAMEGSSNGEVKIGFYGDPSPIEFLDDTIFSFHNLTTITRLKIVGCKNLSSFSLESFRQLVCLKRLEISHCAKIFSSDVPSARTHENMADADFDALPSLVCLSIEVCGITGEWLSVMLQQVQALEELHLDGCKNITGLLIEGKQNSLSNLTSAPSALSQGNPYQDGALTRPCPSNLLRIPSNLIPSLKKMEIIDCDLTFQGDKEGISGFTSLEELRIFYCPDLISSLVNENEIDDLVNGRWLLPCSLGVLDIHDGCLEMLQPCFPGGLTGLTVLKISEIYGLKSIQLHSCTTLEKLEIVGHGLLDALEGFESLRGLRYLKLFGCPGLPQRLQSLSMQGYELCPRLERLQIDHPSFLTMPFCKHLTSLQCLQLMDEYGDIEAAGLTCEQEAALQLLTSLQQLQFVGYCELSDLPVGLHSLPSLKRFGIVNCPTISKLPERGLPPSLEELEVYKCSKELTEQCRTLATSKLKVIIDEKYVN</sequence>
<dbReference type="Gene3D" id="1.10.10.10">
    <property type="entry name" value="Winged helix-like DNA-binding domain superfamily/Winged helix DNA-binding domain"/>
    <property type="match status" value="1"/>
</dbReference>
<evidence type="ECO:0000313" key="11">
    <source>
        <dbReference type="EMBL" id="KAG0519083.1"/>
    </source>
</evidence>
<feature type="domain" description="Disease resistance protein winged helix" evidence="10">
    <location>
        <begin position="656"/>
        <end position="723"/>
    </location>
</feature>
<dbReference type="Pfam" id="PF00931">
    <property type="entry name" value="NB-ARC"/>
    <property type="match status" value="1"/>
</dbReference>
<dbReference type="Pfam" id="PF18052">
    <property type="entry name" value="Rx_N"/>
    <property type="match status" value="1"/>
</dbReference>
<keyword evidence="4" id="KW-0547">Nucleotide-binding</keyword>
<evidence type="ECO:0008006" key="13">
    <source>
        <dbReference type="Google" id="ProtNLM"/>
    </source>
</evidence>
<dbReference type="InterPro" id="IPR058922">
    <property type="entry name" value="WHD_DRP"/>
</dbReference>